<dbReference type="GO" id="GO:0046872">
    <property type="term" value="F:metal ion binding"/>
    <property type="evidence" value="ECO:0007669"/>
    <property type="project" value="UniProtKB-KW"/>
</dbReference>
<evidence type="ECO:0000256" key="9">
    <source>
        <dbReference type="ARBA" id="ARBA00022842"/>
    </source>
</evidence>
<dbReference type="SUPFAM" id="SSF56112">
    <property type="entry name" value="Protein kinase-like (PK-like)"/>
    <property type="match status" value="1"/>
</dbReference>
<dbReference type="GO" id="GO:0005524">
    <property type="term" value="F:ATP binding"/>
    <property type="evidence" value="ECO:0007669"/>
    <property type="project" value="UniProtKB-KW"/>
</dbReference>
<keyword evidence="9" id="KW-0460">Magnesium</keyword>
<dbReference type="PANTHER" id="PTHR33540">
    <property type="entry name" value="TRNA THREONYLCARBAMOYLADENOSINE BIOSYNTHESIS PROTEIN TSAE"/>
    <property type="match status" value="1"/>
</dbReference>
<dbReference type="Proteomes" id="UP000234530">
    <property type="component" value="Chromosome"/>
</dbReference>
<evidence type="ECO:0000256" key="10">
    <source>
        <dbReference type="ARBA" id="ARBA00032441"/>
    </source>
</evidence>
<dbReference type="Gene3D" id="3.30.200.20">
    <property type="entry name" value="Phosphorylase Kinase, domain 1"/>
    <property type="match status" value="1"/>
</dbReference>
<dbReference type="InterPro" id="IPR002575">
    <property type="entry name" value="Aminoglycoside_PTrfase"/>
</dbReference>
<evidence type="ECO:0000256" key="4">
    <source>
        <dbReference type="ARBA" id="ARBA00022490"/>
    </source>
</evidence>
<evidence type="ECO:0000256" key="8">
    <source>
        <dbReference type="ARBA" id="ARBA00022840"/>
    </source>
</evidence>
<dbReference type="Pfam" id="PF01636">
    <property type="entry name" value="APH"/>
    <property type="match status" value="1"/>
</dbReference>
<dbReference type="InterPro" id="IPR027417">
    <property type="entry name" value="P-loop_NTPase"/>
</dbReference>
<evidence type="ECO:0000256" key="7">
    <source>
        <dbReference type="ARBA" id="ARBA00022741"/>
    </source>
</evidence>
<dbReference type="EMBL" id="CP025430">
    <property type="protein sequence ID" value="AUH65144.1"/>
    <property type="molecule type" value="Genomic_DNA"/>
</dbReference>
<evidence type="ECO:0000313" key="13">
    <source>
        <dbReference type="Proteomes" id="UP000234530"/>
    </source>
</evidence>
<dbReference type="Pfam" id="PF02367">
    <property type="entry name" value="TsaE"/>
    <property type="match status" value="1"/>
</dbReference>
<comment type="subcellular location">
    <subcellularLocation>
        <location evidence="1">Cytoplasm</location>
    </subcellularLocation>
</comment>
<evidence type="ECO:0000256" key="3">
    <source>
        <dbReference type="ARBA" id="ARBA00019010"/>
    </source>
</evidence>
<dbReference type="InterPro" id="IPR003442">
    <property type="entry name" value="T6A_TsaE"/>
</dbReference>
<keyword evidence="5" id="KW-0819">tRNA processing</keyword>
<evidence type="ECO:0000256" key="2">
    <source>
        <dbReference type="ARBA" id="ARBA00007599"/>
    </source>
</evidence>
<keyword evidence="6" id="KW-0479">Metal-binding</keyword>
<evidence type="ECO:0000313" key="12">
    <source>
        <dbReference type="EMBL" id="AUH65144.1"/>
    </source>
</evidence>
<dbReference type="RefSeq" id="WP_101753171.1">
    <property type="nucleotide sequence ID" value="NZ_CP025430.1"/>
</dbReference>
<keyword evidence="7" id="KW-0547">Nucleotide-binding</keyword>
<dbReference type="GO" id="GO:0016740">
    <property type="term" value="F:transferase activity"/>
    <property type="evidence" value="ECO:0007669"/>
    <property type="project" value="UniProtKB-KW"/>
</dbReference>
<dbReference type="KEGG" id="pzh:CX676_13975"/>
<dbReference type="InterPro" id="IPR011009">
    <property type="entry name" value="Kinase-like_dom_sf"/>
</dbReference>
<name>A0A2H5F0S0_9RHOB</name>
<feature type="domain" description="Aminoglycoside phosphotransferase" evidence="11">
    <location>
        <begin position="169"/>
        <end position="389"/>
    </location>
</feature>
<dbReference type="PANTHER" id="PTHR33540:SF2">
    <property type="entry name" value="TRNA THREONYLCARBAMOYLADENOSINE BIOSYNTHESIS PROTEIN TSAE"/>
    <property type="match status" value="1"/>
</dbReference>
<dbReference type="AlphaFoldDB" id="A0A2H5F0S0"/>
<dbReference type="GO" id="GO:0002949">
    <property type="term" value="P:tRNA threonylcarbamoyladenosine modification"/>
    <property type="evidence" value="ECO:0007669"/>
    <property type="project" value="InterPro"/>
</dbReference>
<dbReference type="Gene3D" id="3.40.50.300">
    <property type="entry name" value="P-loop containing nucleotide triphosphate hydrolases"/>
    <property type="match status" value="1"/>
</dbReference>
<gene>
    <name evidence="12" type="ORF">CX676_13975</name>
</gene>
<sequence>METLATLTADEAMTSALARMLAAQLRPGQMILLDGPVGAGKTHFARAFIQARQGDYAEDVPSPTFTLVQTYADPMGTEIWHADLYRLGDMSELDELGLDEAMTEAITLIEWPDRMGRAPEDALWLRLANDGPDLRAISLHGRAEDWPDLARAVERAQFVNQAGWGDARVIPLAGDASARRYFRLVRGDETAVLMDDAPPGSIAAYLAMTGWLRERGFLAPEVLAEDAAAGLLLMQDLGDDLVARVLERAPDMAEPIYARITDLLVDLHRHQPPAVMSLDGPELARQVGMFADWYPEAVGMDPAPALAIAGIIEDLHAELCADLPPVLSLRDFHAENLIWRGEAPLGLLDFQDAVACHPAYDLVSALQDARRDVDPAIEAAMIRRYLDATGLNANRFAAAYALLGAQRNLRIMGIFARLALRDGKTRYLAFMPRVWAYVLRDLAHPALAPLAAIVKSFPAPTPEITDRIAARCQTPVR</sequence>
<dbReference type="Gene3D" id="3.90.1200.10">
    <property type="match status" value="1"/>
</dbReference>
<protein>
    <recommendedName>
        <fullName evidence="3">tRNA threonylcarbamoyladenosine biosynthesis protein TsaE</fullName>
    </recommendedName>
    <alternativeName>
        <fullName evidence="10">t(6)A37 threonylcarbamoyladenosine biosynthesis protein TsaE</fullName>
    </alternativeName>
</protein>
<evidence type="ECO:0000256" key="1">
    <source>
        <dbReference type="ARBA" id="ARBA00004496"/>
    </source>
</evidence>
<keyword evidence="12" id="KW-0808">Transferase</keyword>
<evidence type="ECO:0000256" key="5">
    <source>
        <dbReference type="ARBA" id="ARBA00022694"/>
    </source>
</evidence>
<reference evidence="12 13" key="1">
    <citation type="journal article" date="2013" name="Antonie Van Leeuwenhoek">
        <title>Paracoccus zhejiangensis sp. nov., isolated from activated sludge in wastewater-treatment system.</title>
        <authorList>
            <person name="Wu Z.G."/>
            <person name="Zhang D.F."/>
            <person name="Liu Y.L."/>
            <person name="Wang F."/>
            <person name="Jiang X."/>
            <person name="Li C."/>
            <person name="Li S.P."/>
            <person name="Hong Q."/>
            <person name="Li W.J."/>
        </authorList>
    </citation>
    <scope>NUCLEOTIDE SEQUENCE [LARGE SCALE GENOMIC DNA]</scope>
    <source>
        <strain evidence="12 13">J6</strain>
    </source>
</reference>
<dbReference type="SUPFAM" id="SSF52540">
    <property type="entry name" value="P-loop containing nucleoside triphosphate hydrolases"/>
    <property type="match status" value="1"/>
</dbReference>
<evidence type="ECO:0000259" key="11">
    <source>
        <dbReference type="Pfam" id="PF01636"/>
    </source>
</evidence>
<dbReference type="NCBIfam" id="TIGR00150">
    <property type="entry name" value="T6A_YjeE"/>
    <property type="match status" value="1"/>
</dbReference>
<dbReference type="GO" id="GO:0005737">
    <property type="term" value="C:cytoplasm"/>
    <property type="evidence" value="ECO:0007669"/>
    <property type="project" value="UniProtKB-SubCell"/>
</dbReference>
<comment type="similarity">
    <text evidence="2">Belongs to the TsaE family.</text>
</comment>
<organism evidence="12 13">
    <name type="scientific">Paracoccus zhejiangensis</name>
    <dbReference type="NCBI Taxonomy" id="1077935"/>
    <lineage>
        <taxon>Bacteria</taxon>
        <taxon>Pseudomonadati</taxon>
        <taxon>Pseudomonadota</taxon>
        <taxon>Alphaproteobacteria</taxon>
        <taxon>Rhodobacterales</taxon>
        <taxon>Paracoccaceae</taxon>
        <taxon>Paracoccus</taxon>
    </lineage>
</organism>
<dbReference type="OrthoDB" id="9809275at2"/>
<proteinExistence type="inferred from homology"/>
<keyword evidence="13" id="KW-1185">Reference proteome</keyword>
<evidence type="ECO:0000256" key="6">
    <source>
        <dbReference type="ARBA" id="ARBA00022723"/>
    </source>
</evidence>
<keyword evidence="8" id="KW-0067">ATP-binding</keyword>
<keyword evidence="4" id="KW-0963">Cytoplasm</keyword>
<accession>A0A2H5F0S0</accession>